<evidence type="ECO:0000313" key="2">
    <source>
        <dbReference type="Proteomes" id="UP000293638"/>
    </source>
</evidence>
<dbReference type="RefSeq" id="WP_130492621.1">
    <property type="nucleotide sequence ID" value="NZ_SGXD01000002.1"/>
</dbReference>
<dbReference type="Pfam" id="PF21853">
    <property type="entry name" value="DUF6912"/>
    <property type="match status" value="1"/>
</dbReference>
<gene>
    <name evidence="1" type="ORF">EV189_1902</name>
</gene>
<sequence length="166" mass="17267">MRVYLPATAAVLAALREARVLGPAPLRAYAVTDDVRADVPGEDEEEAEFLATLAAARESVLLLAADGSAPRRVVIAADVSTARPDDDPARGAGAVLLGEEVPLARMASVHADEEAAEQAVAAAAADPTEERLDACEEHDLLWWATQELDELLADLGGAHPDGAGPE</sequence>
<organism evidence="1 2">
    <name type="scientific">Motilibacter rhizosphaerae</name>
    <dbReference type="NCBI Taxonomy" id="598652"/>
    <lineage>
        <taxon>Bacteria</taxon>
        <taxon>Bacillati</taxon>
        <taxon>Actinomycetota</taxon>
        <taxon>Actinomycetes</taxon>
        <taxon>Motilibacterales</taxon>
        <taxon>Motilibacteraceae</taxon>
        <taxon>Motilibacter</taxon>
    </lineage>
</organism>
<dbReference type="Proteomes" id="UP000293638">
    <property type="component" value="Unassembled WGS sequence"/>
</dbReference>
<name>A0A4V2F4Q3_9ACTN</name>
<reference evidence="1 2" key="1">
    <citation type="submission" date="2019-02" db="EMBL/GenBank/DDBJ databases">
        <title>Genomic Encyclopedia of Type Strains, Phase IV (KMG-IV): sequencing the most valuable type-strain genomes for metagenomic binning, comparative biology and taxonomic classification.</title>
        <authorList>
            <person name="Goeker M."/>
        </authorList>
    </citation>
    <scope>NUCLEOTIDE SEQUENCE [LARGE SCALE GENOMIC DNA]</scope>
    <source>
        <strain evidence="1 2">DSM 45622</strain>
    </source>
</reference>
<proteinExistence type="predicted"/>
<dbReference type="InterPro" id="IPR054206">
    <property type="entry name" value="DUF6912"/>
</dbReference>
<dbReference type="AlphaFoldDB" id="A0A4V2F4Q3"/>
<comment type="caution">
    <text evidence="1">The sequence shown here is derived from an EMBL/GenBank/DDBJ whole genome shotgun (WGS) entry which is preliminary data.</text>
</comment>
<keyword evidence="2" id="KW-1185">Reference proteome</keyword>
<protein>
    <submittedName>
        <fullName evidence="1">Uncharacterized protein</fullName>
    </submittedName>
</protein>
<dbReference type="EMBL" id="SGXD01000002">
    <property type="protein sequence ID" value="RZS90119.1"/>
    <property type="molecule type" value="Genomic_DNA"/>
</dbReference>
<dbReference type="OrthoDB" id="3214389at2"/>
<evidence type="ECO:0000313" key="1">
    <source>
        <dbReference type="EMBL" id="RZS90119.1"/>
    </source>
</evidence>
<accession>A0A4V2F4Q3</accession>